<proteinExistence type="predicted"/>
<dbReference type="AlphaFoldDB" id="A0A9Q0GTZ2"/>
<sequence length="119" mass="13321">MVGNVQHVLAVCAAQSNIKVVEDVNALVLQFDSDDSRKLGRCAFKGLYNASVWIFIWFFVQGSVPVTDLSKTSSKLGDIETEVVTDSNAMDLLKMERMFITGILDELKICFSYSHRVVR</sequence>
<keyword evidence="2" id="KW-1185">Reference proteome</keyword>
<gene>
    <name evidence="1" type="ORF">NE237_030307</name>
</gene>
<evidence type="ECO:0000313" key="2">
    <source>
        <dbReference type="Proteomes" id="UP001141806"/>
    </source>
</evidence>
<comment type="caution">
    <text evidence="1">The sequence shown here is derived from an EMBL/GenBank/DDBJ whole genome shotgun (WGS) entry which is preliminary data.</text>
</comment>
<accession>A0A9Q0GTZ2</accession>
<reference evidence="1" key="1">
    <citation type="journal article" date="2023" name="Plant J.">
        <title>The genome of the king protea, Protea cynaroides.</title>
        <authorList>
            <person name="Chang J."/>
            <person name="Duong T.A."/>
            <person name="Schoeman C."/>
            <person name="Ma X."/>
            <person name="Roodt D."/>
            <person name="Barker N."/>
            <person name="Li Z."/>
            <person name="Van de Peer Y."/>
            <person name="Mizrachi E."/>
        </authorList>
    </citation>
    <scope>NUCLEOTIDE SEQUENCE</scope>
    <source>
        <tissue evidence="1">Young leaves</tissue>
    </source>
</reference>
<dbReference type="Proteomes" id="UP001141806">
    <property type="component" value="Unassembled WGS sequence"/>
</dbReference>
<dbReference type="EMBL" id="JAMYWD010000012">
    <property type="protein sequence ID" value="KAJ4953475.1"/>
    <property type="molecule type" value="Genomic_DNA"/>
</dbReference>
<name>A0A9Q0GTZ2_9MAGN</name>
<dbReference type="OrthoDB" id="990837at2759"/>
<protein>
    <submittedName>
        <fullName evidence="1">Uncharacterized protein</fullName>
    </submittedName>
</protein>
<evidence type="ECO:0000313" key="1">
    <source>
        <dbReference type="EMBL" id="KAJ4953475.1"/>
    </source>
</evidence>
<organism evidence="1 2">
    <name type="scientific">Protea cynaroides</name>
    <dbReference type="NCBI Taxonomy" id="273540"/>
    <lineage>
        <taxon>Eukaryota</taxon>
        <taxon>Viridiplantae</taxon>
        <taxon>Streptophyta</taxon>
        <taxon>Embryophyta</taxon>
        <taxon>Tracheophyta</taxon>
        <taxon>Spermatophyta</taxon>
        <taxon>Magnoliopsida</taxon>
        <taxon>Proteales</taxon>
        <taxon>Proteaceae</taxon>
        <taxon>Protea</taxon>
    </lineage>
</organism>